<dbReference type="Pfam" id="PF04290">
    <property type="entry name" value="DctQ"/>
    <property type="match status" value="1"/>
</dbReference>
<sequence length="159" mass="16550">MGWMRTAERLGAALALAGAALSLFIAGLVTASVGLRWATSSGLPGDFEMVQMAVALAIFSFLPYTQLRRGNMLVDTFTIRLPARVLSAIDAFWDIVYAAAAALLGWRLAVGAADAIGSRTSTMVLGMPVGWAIMACAAMAGLLALAALVTAAGRFRTEP</sequence>
<keyword evidence="6 7" id="KW-0472">Membrane</keyword>
<keyword evidence="10" id="KW-1185">Reference proteome</keyword>
<evidence type="ECO:0000256" key="2">
    <source>
        <dbReference type="ARBA" id="ARBA00022448"/>
    </source>
</evidence>
<evidence type="ECO:0000256" key="6">
    <source>
        <dbReference type="ARBA" id="ARBA00023136"/>
    </source>
</evidence>
<organism evidence="9 10">
    <name type="scientific">Reyranella aquatilis</name>
    <dbReference type="NCBI Taxonomy" id="2035356"/>
    <lineage>
        <taxon>Bacteria</taxon>
        <taxon>Pseudomonadati</taxon>
        <taxon>Pseudomonadota</taxon>
        <taxon>Alphaproteobacteria</taxon>
        <taxon>Hyphomicrobiales</taxon>
        <taxon>Reyranellaceae</taxon>
        <taxon>Reyranella</taxon>
    </lineage>
</organism>
<evidence type="ECO:0000313" key="10">
    <source>
        <dbReference type="Proteomes" id="UP001198862"/>
    </source>
</evidence>
<dbReference type="EMBL" id="JAJISD010000009">
    <property type="protein sequence ID" value="MCC8431298.1"/>
    <property type="molecule type" value="Genomic_DNA"/>
</dbReference>
<evidence type="ECO:0000256" key="4">
    <source>
        <dbReference type="ARBA" id="ARBA00022692"/>
    </source>
</evidence>
<keyword evidence="4 7" id="KW-0812">Transmembrane</keyword>
<comment type="function">
    <text evidence="7">Part of the tripartite ATP-independent periplasmic (TRAP) transport system.</text>
</comment>
<keyword evidence="3" id="KW-1003">Cell membrane</keyword>
<comment type="subcellular location">
    <subcellularLocation>
        <location evidence="7">Cell inner membrane</location>
        <topology evidence="7">Multi-pass membrane protein</topology>
    </subcellularLocation>
    <subcellularLocation>
        <location evidence="1">Cell membrane</location>
        <topology evidence="1">Multi-pass membrane protein</topology>
    </subcellularLocation>
</comment>
<dbReference type="RefSeq" id="WP_230552542.1">
    <property type="nucleotide sequence ID" value="NZ_JAJISD010000009.1"/>
</dbReference>
<evidence type="ECO:0000256" key="1">
    <source>
        <dbReference type="ARBA" id="ARBA00004651"/>
    </source>
</evidence>
<evidence type="ECO:0000259" key="8">
    <source>
        <dbReference type="Pfam" id="PF04290"/>
    </source>
</evidence>
<protein>
    <recommendedName>
        <fullName evidence="7">TRAP transporter small permease protein</fullName>
    </recommendedName>
</protein>
<evidence type="ECO:0000256" key="7">
    <source>
        <dbReference type="RuleBase" id="RU369079"/>
    </source>
</evidence>
<feature type="transmembrane region" description="Helical" evidence="7">
    <location>
        <begin position="85"/>
        <end position="109"/>
    </location>
</feature>
<comment type="similarity">
    <text evidence="7">Belongs to the TRAP transporter small permease family.</text>
</comment>
<keyword evidence="7" id="KW-0997">Cell inner membrane</keyword>
<feature type="transmembrane region" description="Helical" evidence="7">
    <location>
        <begin position="47"/>
        <end position="64"/>
    </location>
</feature>
<evidence type="ECO:0000313" key="9">
    <source>
        <dbReference type="EMBL" id="MCC8431298.1"/>
    </source>
</evidence>
<comment type="caution">
    <text evidence="7">Lacks conserved residue(s) required for the propagation of feature annotation.</text>
</comment>
<accession>A0ABS8L0A5</accession>
<dbReference type="InterPro" id="IPR055348">
    <property type="entry name" value="DctQ"/>
</dbReference>
<feature type="transmembrane region" description="Helical" evidence="7">
    <location>
        <begin position="129"/>
        <end position="153"/>
    </location>
</feature>
<reference evidence="9 10" key="1">
    <citation type="submission" date="2021-11" db="EMBL/GenBank/DDBJ databases">
        <authorList>
            <person name="Lee D.-H."/>
            <person name="Kim S.-B."/>
        </authorList>
    </citation>
    <scope>NUCLEOTIDE SEQUENCE [LARGE SCALE GENOMIC DNA]</scope>
    <source>
        <strain evidence="9 10">KCTC 52223</strain>
    </source>
</reference>
<gene>
    <name evidence="9" type="ORF">LJ725_20175</name>
</gene>
<keyword evidence="5 7" id="KW-1133">Transmembrane helix</keyword>
<feature type="domain" description="Tripartite ATP-independent periplasmic transporters DctQ component" evidence="8">
    <location>
        <begin position="25"/>
        <end position="156"/>
    </location>
</feature>
<name>A0ABS8L0A5_9HYPH</name>
<comment type="caution">
    <text evidence="9">The sequence shown here is derived from an EMBL/GenBank/DDBJ whole genome shotgun (WGS) entry which is preliminary data.</text>
</comment>
<evidence type="ECO:0000256" key="5">
    <source>
        <dbReference type="ARBA" id="ARBA00022989"/>
    </source>
</evidence>
<evidence type="ECO:0000256" key="3">
    <source>
        <dbReference type="ARBA" id="ARBA00022475"/>
    </source>
</evidence>
<keyword evidence="2 7" id="KW-0813">Transport</keyword>
<proteinExistence type="inferred from homology"/>
<dbReference type="Proteomes" id="UP001198862">
    <property type="component" value="Unassembled WGS sequence"/>
</dbReference>
<comment type="subunit">
    <text evidence="7">The complex comprises the extracytoplasmic solute receptor protein and the two transmembrane proteins.</text>
</comment>